<dbReference type="GO" id="GO:0005829">
    <property type="term" value="C:cytosol"/>
    <property type="evidence" value="ECO:0007669"/>
    <property type="project" value="TreeGrafter"/>
</dbReference>
<dbReference type="GO" id="GO:0003677">
    <property type="term" value="F:DNA binding"/>
    <property type="evidence" value="ECO:0007669"/>
    <property type="project" value="UniProtKB-KW"/>
</dbReference>
<dbReference type="PANTHER" id="PTHR33175">
    <property type="entry name" value="DNA-BINDING PROTEIN HU"/>
    <property type="match status" value="1"/>
</dbReference>
<dbReference type="InterPro" id="IPR000119">
    <property type="entry name" value="Hist_DNA-bd"/>
</dbReference>
<dbReference type="PRINTS" id="PR01727">
    <property type="entry name" value="DNABINDINGHU"/>
</dbReference>
<accession>A0A1S7DQ94</accession>
<dbReference type="SUPFAM" id="SSF47729">
    <property type="entry name" value="IHF-like DNA-binding proteins"/>
    <property type="match status" value="1"/>
</dbReference>
<keyword evidence="2" id="KW-0226">DNA condensation</keyword>
<sequence length="151" mass="16988">MAYKAYINQKMNLKYFRRKKVDFINLKLFFYKKFVNFKKTFIFAINKNLTFNYNIMNKSELIDVMAKDAEITKAAAKKALESFVNAVTETLKKKDGKVSLVGFGTFSVAERAARQGINPATKKAIKIPAKKVAKFKAGSELADAVAGAKKK</sequence>
<evidence type="ECO:0000256" key="1">
    <source>
        <dbReference type="ARBA" id="ARBA00010529"/>
    </source>
</evidence>
<evidence type="ECO:0000313" key="6">
    <source>
        <dbReference type="Proteomes" id="UP000189883"/>
    </source>
</evidence>
<dbReference type="InterPro" id="IPR020816">
    <property type="entry name" value="Histone-like_DNA-bd_CS"/>
</dbReference>
<comment type="similarity">
    <text evidence="1 4">Belongs to the bacterial histone-like protein family.</text>
</comment>
<evidence type="ECO:0000256" key="4">
    <source>
        <dbReference type="RuleBase" id="RU003939"/>
    </source>
</evidence>
<dbReference type="EMBL" id="CP011859">
    <property type="protein sequence ID" value="AQY21266.1"/>
    <property type="molecule type" value="Genomic_DNA"/>
</dbReference>
<dbReference type="SMART" id="SM00411">
    <property type="entry name" value="BHL"/>
    <property type="match status" value="1"/>
</dbReference>
<name>A0A1S7DQ94_RIEAN</name>
<dbReference type="AlphaFoldDB" id="A0A1S7DQ94"/>
<evidence type="ECO:0000256" key="3">
    <source>
        <dbReference type="ARBA" id="ARBA00023125"/>
    </source>
</evidence>
<dbReference type="InterPro" id="IPR010992">
    <property type="entry name" value="IHF-like_DNA-bd_dom_sf"/>
</dbReference>
<dbReference type="PROSITE" id="PS00045">
    <property type="entry name" value="HISTONE_LIKE"/>
    <property type="match status" value="1"/>
</dbReference>
<reference evidence="5 6" key="1">
    <citation type="submission" date="2015-06" db="EMBL/GenBank/DDBJ databases">
        <title>R. anatipestifer strain HXb2 is the most virulent strain so far, and the genome sequence would help us uncover the pathogenesis.</title>
        <authorList>
            <person name="Hu Q."/>
            <person name="Qi J."/>
            <person name="Bo H."/>
            <person name="Liu G."/>
            <person name="Tao M."/>
            <person name="Ding Y."/>
            <person name="Xue Y."/>
        </authorList>
    </citation>
    <scope>NUCLEOTIDE SEQUENCE [LARGE SCALE GENOMIC DNA]</scope>
    <source>
        <strain evidence="5 6">HXb2</strain>
    </source>
</reference>
<keyword evidence="3 5" id="KW-0238">DNA-binding</keyword>
<dbReference type="GO" id="GO:0030527">
    <property type="term" value="F:structural constituent of chromatin"/>
    <property type="evidence" value="ECO:0007669"/>
    <property type="project" value="InterPro"/>
</dbReference>
<dbReference type="GO" id="GO:0030261">
    <property type="term" value="P:chromosome condensation"/>
    <property type="evidence" value="ECO:0007669"/>
    <property type="project" value="UniProtKB-KW"/>
</dbReference>
<dbReference type="PANTHER" id="PTHR33175:SF3">
    <property type="entry name" value="DNA-BINDING PROTEIN HU-BETA"/>
    <property type="match status" value="1"/>
</dbReference>
<evidence type="ECO:0000313" key="5">
    <source>
        <dbReference type="EMBL" id="AQY21266.1"/>
    </source>
</evidence>
<dbReference type="Proteomes" id="UP000189883">
    <property type="component" value="Chromosome"/>
</dbReference>
<dbReference type="CDD" id="cd13831">
    <property type="entry name" value="HU"/>
    <property type="match status" value="1"/>
</dbReference>
<gene>
    <name evidence="5" type="primary">hupB</name>
    <name evidence="5" type="ORF">AB406_0306</name>
</gene>
<proteinExistence type="inferred from homology"/>
<dbReference type="Pfam" id="PF00216">
    <property type="entry name" value="Bac_DNA_binding"/>
    <property type="match status" value="1"/>
</dbReference>
<organism evidence="5 6">
    <name type="scientific">Riemerella anatipestifer</name>
    <name type="common">Moraxella anatipestifer</name>
    <dbReference type="NCBI Taxonomy" id="34085"/>
    <lineage>
        <taxon>Bacteria</taxon>
        <taxon>Pseudomonadati</taxon>
        <taxon>Bacteroidota</taxon>
        <taxon>Flavobacteriia</taxon>
        <taxon>Flavobacteriales</taxon>
        <taxon>Weeksellaceae</taxon>
        <taxon>Riemerella</taxon>
    </lineage>
</organism>
<dbReference type="Gene3D" id="4.10.520.10">
    <property type="entry name" value="IHF-like DNA-binding proteins"/>
    <property type="match status" value="1"/>
</dbReference>
<evidence type="ECO:0000256" key="2">
    <source>
        <dbReference type="ARBA" id="ARBA00023067"/>
    </source>
</evidence>
<protein>
    <submittedName>
        <fullName evidence="5">DNA-binding protein HU-beta</fullName>
    </submittedName>
</protein>